<evidence type="ECO:0000313" key="4">
    <source>
        <dbReference type="EMBL" id="PBK83613.1"/>
    </source>
</evidence>
<dbReference type="Gene3D" id="3.40.50.1460">
    <property type="match status" value="1"/>
</dbReference>
<dbReference type="Proteomes" id="UP000217790">
    <property type="component" value="Unassembled WGS sequence"/>
</dbReference>
<comment type="similarity">
    <text evidence="1">Belongs to the peptidase C14B family.</text>
</comment>
<gene>
    <name evidence="4" type="ORF">ARMGADRAFT_1037781</name>
</gene>
<dbReference type="InterPro" id="IPR050452">
    <property type="entry name" value="Metacaspase"/>
</dbReference>
<accession>A0A2H3D5K7</accession>
<evidence type="ECO:0000256" key="1">
    <source>
        <dbReference type="ARBA" id="ARBA00009005"/>
    </source>
</evidence>
<evidence type="ECO:0000256" key="2">
    <source>
        <dbReference type="SAM" id="MobiDB-lite"/>
    </source>
</evidence>
<feature type="region of interest" description="Disordered" evidence="2">
    <location>
        <begin position="1"/>
        <end position="29"/>
    </location>
</feature>
<proteinExistence type="inferred from homology"/>
<name>A0A2H3D5K7_ARMGA</name>
<dbReference type="GO" id="GO:0006508">
    <property type="term" value="P:proteolysis"/>
    <property type="evidence" value="ECO:0007669"/>
    <property type="project" value="InterPro"/>
</dbReference>
<dbReference type="InParanoid" id="A0A2H3D5K7"/>
<dbReference type="AlphaFoldDB" id="A0A2H3D5K7"/>
<dbReference type="PANTHER" id="PTHR48104:SF30">
    <property type="entry name" value="METACASPASE-1"/>
    <property type="match status" value="1"/>
</dbReference>
<dbReference type="EMBL" id="KZ293705">
    <property type="protein sequence ID" value="PBK83613.1"/>
    <property type="molecule type" value="Genomic_DNA"/>
</dbReference>
<dbReference type="Pfam" id="PF00656">
    <property type="entry name" value="Peptidase_C14"/>
    <property type="match status" value="1"/>
</dbReference>
<feature type="compositionally biased region" description="Polar residues" evidence="2">
    <location>
        <begin position="1"/>
        <end position="22"/>
    </location>
</feature>
<feature type="domain" description="Peptidase C14 caspase" evidence="3">
    <location>
        <begin position="171"/>
        <end position="322"/>
    </location>
</feature>
<sequence length="371" mass="41385">MSVRKNYQSKGLNRINQTNLPQNGDEWPRQNCDDPAWHTMCSFKPMNQNLPSTRLKYTTQIQHLFYYHKTFNCFVASSFTEMKKPTAEIDLVKLMEKIKPMEQTEMTLAKKYSIPVQSGALNSDDVFQKVEMLGDAKSSRILSELCKHCATPAGMHSNRTTQFNTDGSQTCAVVIGVDAYNDSRDSLHGCVSDALNFQDYLVNDLKVPVKQTQLLLSPNAEHTPHTNIVRSTTTDHLCHSIPTRSNIISALVGISKNTEIRWGDNIFFFFAGHGTCYPCAKYFKDTIGGLGTVEALCPMDRGTTIPDISDREINIILKQICRSKASATRCPAQGDHATFALEESLGQDMLQATADIQGTDADSISVRSPKW</sequence>
<organism evidence="4 5">
    <name type="scientific">Armillaria gallica</name>
    <name type="common">Bulbous honey fungus</name>
    <name type="synonym">Armillaria bulbosa</name>
    <dbReference type="NCBI Taxonomy" id="47427"/>
    <lineage>
        <taxon>Eukaryota</taxon>
        <taxon>Fungi</taxon>
        <taxon>Dikarya</taxon>
        <taxon>Basidiomycota</taxon>
        <taxon>Agaricomycotina</taxon>
        <taxon>Agaricomycetes</taxon>
        <taxon>Agaricomycetidae</taxon>
        <taxon>Agaricales</taxon>
        <taxon>Marasmiineae</taxon>
        <taxon>Physalacriaceae</taxon>
        <taxon>Armillaria</taxon>
    </lineage>
</organism>
<evidence type="ECO:0000313" key="5">
    <source>
        <dbReference type="Proteomes" id="UP000217790"/>
    </source>
</evidence>
<evidence type="ECO:0000259" key="3">
    <source>
        <dbReference type="Pfam" id="PF00656"/>
    </source>
</evidence>
<dbReference type="PANTHER" id="PTHR48104">
    <property type="entry name" value="METACASPASE-4"/>
    <property type="match status" value="1"/>
</dbReference>
<protein>
    <recommendedName>
        <fullName evidence="3">Peptidase C14 caspase domain-containing protein</fullName>
    </recommendedName>
</protein>
<dbReference type="GO" id="GO:0005737">
    <property type="term" value="C:cytoplasm"/>
    <property type="evidence" value="ECO:0007669"/>
    <property type="project" value="TreeGrafter"/>
</dbReference>
<dbReference type="GO" id="GO:0004197">
    <property type="term" value="F:cysteine-type endopeptidase activity"/>
    <property type="evidence" value="ECO:0007669"/>
    <property type="project" value="InterPro"/>
</dbReference>
<reference evidence="5" key="1">
    <citation type="journal article" date="2017" name="Nat. Ecol. Evol.">
        <title>Genome expansion and lineage-specific genetic innovations in the forest pathogenic fungi Armillaria.</title>
        <authorList>
            <person name="Sipos G."/>
            <person name="Prasanna A.N."/>
            <person name="Walter M.C."/>
            <person name="O'Connor E."/>
            <person name="Balint B."/>
            <person name="Krizsan K."/>
            <person name="Kiss B."/>
            <person name="Hess J."/>
            <person name="Varga T."/>
            <person name="Slot J."/>
            <person name="Riley R."/>
            <person name="Boka B."/>
            <person name="Rigling D."/>
            <person name="Barry K."/>
            <person name="Lee J."/>
            <person name="Mihaltcheva S."/>
            <person name="LaButti K."/>
            <person name="Lipzen A."/>
            <person name="Waldron R."/>
            <person name="Moloney N.M."/>
            <person name="Sperisen C."/>
            <person name="Kredics L."/>
            <person name="Vagvoelgyi C."/>
            <person name="Patrignani A."/>
            <person name="Fitzpatrick D."/>
            <person name="Nagy I."/>
            <person name="Doyle S."/>
            <person name="Anderson J.B."/>
            <person name="Grigoriev I.V."/>
            <person name="Gueldener U."/>
            <person name="Muensterkoetter M."/>
            <person name="Nagy L.G."/>
        </authorList>
    </citation>
    <scope>NUCLEOTIDE SEQUENCE [LARGE SCALE GENOMIC DNA]</scope>
    <source>
        <strain evidence="5">Ar21-2</strain>
    </source>
</reference>
<dbReference type="InterPro" id="IPR011600">
    <property type="entry name" value="Pept_C14_caspase"/>
</dbReference>
<keyword evidence="5" id="KW-1185">Reference proteome</keyword>
<dbReference type="OrthoDB" id="10255174at2759"/>